<dbReference type="SUPFAM" id="SSF160104">
    <property type="entry name" value="Acetoacetate decarboxylase-like"/>
    <property type="match status" value="1"/>
</dbReference>
<dbReference type="InterPro" id="IPR018644">
    <property type="entry name" value="DUF2071"/>
</dbReference>
<sequence length="266" mass="30115">MQNSPTPPGPARSSGRVEPLTPLAPRPVPRTLFRQSWRELVFLHWEADPFEVARLLPDGTVPDLYHGHAYVGLVFFRMERLAVGPAPALPHLGSFREVNVRLYSRDVLGRRGVVFRSLDCDRLLPVLAADALLGLAYRWSRTRSQWFDGRLLYRTRRRLRPDAAARVWVDVGDEPVTPGPLEEFLTCRWGLHGRARGRTYHLPLTHPMWTFRRCSLLDWDDSLIGAAGLTEPRDDPVGVLYAPGLPVRFGPPQALPEPRRGRRTGG</sequence>
<proteinExistence type="predicted"/>
<evidence type="ECO:0000313" key="3">
    <source>
        <dbReference type="Proteomes" id="UP001221150"/>
    </source>
</evidence>
<protein>
    <submittedName>
        <fullName evidence="2">DUF2071 domain-containing protein</fullName>
    </submittedName>
</protein>
<dbReference type="EMBL" id="JARJBB010000013">
    <property type="protein sequence ID" value="MDF3301484.1"/>
    <property type="molecule type" value="Genomic_DNA"/>
</dbReference>
<dbReference type="Proteomes" id="UP001221150">
    <property type="component" value="Unassembled WGS sequence"/>
</dbReference>
<name>A0ABT6AA07_9ACTN</name>
<dbReference type="PANTHER" id="PTHR39186">
    <property type="entry name" value="DUF2071 FAMILY PROTEIN"/>
    <property type="match status" value="1"/>
</dbReference>
<comment type="caution">
    <text evidence="2">The sequence shown here is derived from an EMBL/GenBank/DDBJ whole genome shotgun (WGS) entry which is preliminary data.</text>
</comment>
<gene>
    <name evidence="2" type="ORF">P3H78_23240</name>
</gene>
<reference evidence="2 3" key="1">
    <citation type="submission" date="2023-03" db="EMBL/GenBank/DDBJ databases">
        <title>Draft genome sequence of Streptomyces sp. K1PA1 isolated from peat swamp forest in Thailand.</title>
        <authorList>
            <person name="Klaysubun C."/>
            <person name="Duangmal K."/>
        </authorList>
    </citation>
    <scope>NUCLEOTIDE SEQUENCE [LARGE SCALE GENOMIC DNA]</scope>
    <source>
        <strain evidence="2 3">K1PA1</strain>
    </source>
</reference>
<feature type="compositionally biased region" description="Pro residues" evidence="1">
    <location>
        <begin position="1"/>
        <end position="10"/>
    </location>
</feature>
<dbReference type="RefSeq" id="WP_276111062.1">
    <property type="nucleotide sequence ID" value="NZ_JARJBB010000013.1"/>
</dbReference>
<dbReference type="Pfam" id="PF09844">
    <property type="entry name" value="DUF2071"/>
    <property type="match status" value="1"/>
</dbReference>
<keyword evidence="3" id="KW-1185">Reference proteome</keyword>
<organism evidence="2 3">
    <name type="scientific">Streptomyces tropicalis</name>
    <dbReference type="NCBI Taxonomy" id="3034234"/>
    <lineage>
        <taxon>Bacteria</taxon>
        <taxon>Bacillati</taxon>
        <taxon>Actinomycetota</taxon>
        <taxon>Actinomycetes</taxon>
        <taxon>Kitasatosporales</taxon>
        <taxon>Streptomycetaceae</taxon>
        <taxon>Streptomyces</taxon>
    </lineage>
</organism>
<accession>A0ABT6AA07</accession>
<evidence type="ECO:0000313" key="2">
    <source>
        <dbReference type="EMBL" id="MDF3301484.1"/>
    </source>
</evidence>
<evidence type="ECO:0000256" key="1">
    <source>
        <dbReference type="SAM" id="MobiDB-lite"/>
    </source>
</evidence>
<feature type="region of interest" description="Disordered" evidence="1">
    <location>
        <begin position="1"/>
        <end position="23"/>
    </location>
</feature>
<dbReference type="InterPro" id="IPR023375">
    <property type="entry name" value="ADC_dom_sf"/>
</dbReference>
<dbReference type="PANTHER" id="PTHR39186:SF1">
    <property type="entry name" value="DUF2071 DOMAIN-CONTAINING PROTEIN"/>
    <property type="match status" value="1"/>
</dbReference>